<evidence type="ECO:0000313" key="1">
    <source>
        <dbReference type="EMBL" id="ADI21596.1"/>
    </source>
</evidence>
<accession>E7C2C2</accession>
<organism evidence="1">
    <name type="scientific">uncultured Oceanospirillales bacterium HF0130_06B06</name>
    <dbReference type="NCBI Taxonomy" id="723619"/>
    <lineage>
        <taxon>Bacteria</taxon>
        <taxon>Pseudomonadati</taxon>
        <taxon>Pseudomonadota</taxon>
        <taxon>Gammaproteobacteria</taxon>
        <taxon>Oceanospirillales</taxon>
        <taxon>environmental samples</taxon>
    </lineage>
</organism>
<dbReference type="InterPro" id="IPR036206">
    <property type="entry name" value="ThiamineP_synth_sf"/>
</dbReference>
<name>E7C2C2_9GAMM</name>
<dbReference type="EMBL" id="GU567960">
    <property type="protein sequence ID" value="ADI21596.1"/>
    <property type="molecule type" value="Genomic_DNA"/>
</dbReference>
<dbReference type="AlphaFoldDB" id="E7C2C2"/>
<proteinExistence type="predicted"/>
<dbReference type="SUPFAM" id="SSF51391">
    <property type="entry name" value="Thiamin phosphate synthase"/>
    <property type="match status" value="1"/>
</dbReference>
<protein>
    <submittedName>
        <fullName evidence="1">Uncharacterized protein</fullName>
    </submittedName>
</protein>
<dbReference type="InterPro" id="IPR013785">
    <property type="entry name" value="Aldolase_TIM"/>
</dbReference>
<dbReference type="Gene3D" id="3.20.20.70">
    <property type="entry name" value="Aldolase class I"/>
    <property type="match status" value="1"/>
</dbReference>
<reference evidence="1" key="1">
    <citation type="submission" date="2010-01" db="EMBL/GenBank/DDBJ databases">
        <title>Genome fragments of uncultured bacteria from the North Pacific subtropical Gyre.</title>
        <authorList>
            <person name="Pham V.D."/>
            <person name="Delong E.F."/>
        </authorList>
    </citation>
    <scope>NUCLEOTIDE SEQUENCE</scope>
</reference>
<sequence>MKPIAFGRFVPFKTNPDAPAAAKSILNEASKDLSSPIVAVIKIDTQNGRSLVSSGADMLAVVNAAFDSKEVYSNIKSLNKLFQSRERTLIT</sequence>